<dbReference type="Pfam" id="PF12833">
    <property type="entry name" value="HTH_18"/>
    <property type="match status" value="1"/>
</dbReference>
<keyword evidence="1" id="KW-0805">Transcription regulation</keyword>
<dbReference type="Pfam" id="PF02311">
    <property type="entry name" value="AraC_binding"/>
    <property type="match status" value="1"/>
</dbReference>
<dbReference type="RefSeq" id="WP_281766047.1">
    <property type="nucleotide sequence ID" value="NZ_BRVO01000003.1"/>
</dbReference>
<organism evidence="6 7">
    <name type="scientific">Neptunitalea lumnitzerae</name>
    <dbReference type="NCBI Taxonomy" id="2965509"/>
    <lineage>
        <taxon>Bacteria</taxon>
        <taxon>Pseudomonadati</taxon>
        <taxon>Bacteroidota</taxon>
        <taxon>Flavobacteriia</taxon>
        <taxon>Flavobacteriales</taxon>
        <taxon>Flavobacteriaceae</taxon>
        <taxon>Neptunitalea</taxon>
    </lineage>
</organism>
<name>A0ABQ5MLY5_9FLAO</name>
<keyword evidence="2" id="KW-0238">DNA-binding</keyword>
<dbReference type="Gene3D" id="1.10.10.60">
    <property type="entry name" value="Homeodomain-like"/>
    <property type="match status" value="2"/>
</dbReference>
<comment type="caution">
    <text evidence="6">The sequence shown here is derived from an EMBL/GenBank/DDBJ whole genome shotgun (WGS) entry which is preliminary data.</text>
</comment>
<evidence type="ECO:0000259" key="5">
    <source>
        <dbReference type="PROSITE" id="PS50943"/>
    </source>
</evidence>
<dbReference type="InterPro" id="IPR001387">
    <property type="entry name" value="Cro/C1-type_HTH"/>
</dbReference>
<gene>
    <name evidence="6" type="ORF">Y10_27910</name>
</gene>
<evidence type="ECO:0000256" key="1">
    <source>
        <dbReference type="ARBA" id="ARBA00023015"/>
    </source>
</evidence>
<dbReference type="PANTHER" id="PTHR46796">
    <property type="entry name" value="HTH-TYPE TRANSCRIPTIONAL ACTIVATOR RHAS-RELATED"/>
    <property type="match status" value="1"/>
</dbReference>
<dbReference type="PROSITE" id="PS50943">
    <property type="entry name" value="HTH_CROC1"/>
    <property type="match status" value="1"/>
</dbReference>
<evidence type="ECO:0000256" key="2">
    <source>
        <dbReference type="ARBA" id="ARBA00023125"/>
    </source>
</evidence>
<feature type="domain" description="HTH araC/xylS-type" evidence="4">
    <location>
        <begin position="178"/>
        <end position="278"/>
    </location>
</feature>
<dbReference type="PROSITE" id="PS01124">
    <property type="entry name" value="HTH_ARAC_FAMILY_2"/>
    <property type="match status" value="1"/>
</dbReference>
<keyword evidence="3" id="KW-0804">Transcription</keyword>
<dbReference type="InterPro" id="IPR050204">
    <property type="entry name" value="AraC_XylS_family_regulators"/>
</dbReference>
<evidence type="ECO:0000313" key="6">
    <source>
        <dbReference type="EMBL" id="GLB50423.1"/>
    </source>
</evidence>
<dbReference type="EMBL" id="BRVO01000003">
    <property type="protein sequence ID" value="GLB50423.1"/>
    <property type="molecule type" value="Genomic_DNA"/>
</dbReference>
<dbReference type="SUPFAM" id="SSF51215">
    <property type="entry name" value="Regulatory protein AraC"/>
    <property type="match status" value="1"/>
</dbReference>
<dbReference type="InterPro" id="IPR014710">
    <property type="entry name" value="RmlC-like_jellyroll"/>
</dbReference>
<dbReference type="Proteomes" id="UP001143543">
    <property type="component" value="Unassembled WGS sequence"/>
</dbReference>
<protein>
    <submittedName>
        <fullName evidence="6">Transcription regulator</fullName>
    </submittedName>
</protein>
<evidence type="ECO:0000256" key="3">
    <source>
        <dbReference type="ARBA" id="ARBA00023163"/>
    </source>
</evidence>
<keyword evidence="7" id="KW-1185">Reference proteome</keyword>
<dbReference type="Gene3D" id="2.60.120.10">
    <property type="entry name" value="Jelly Rolls"/>
    <property type="match status" value="1"/>
</dbReference>
<dbReference type="SMART" id="SM00342">
    <property type="entry name" value="HTH_ARAC"/>
    <property type="match status" value="1"/>
</dbReference>
<sequence length="283" mass="33480">MERYKQFDRLIVDDFTTSVWEHPLHNHNHYELIFIVRGKGLHHLNKHLVPYQSGYLYLLGPEDVHEFMIEEETRFIYFKFTNLYLDTFVSGEPSEWNKDIDCLLNLPQIKRGDLLHNEADKKLAEQLFILIAEEYKKNEVLSKRIIFQMFKAILLVLKRNKNSCGSKQQRNSQPEITEALLEYIELNIYEPKSLTLKMIAEHFNYSPNYIGSFFKEKVGTSLKSYVQQYRFNLLEQRLKHSAISNKQLAIEFGFTDESHLYKFVKSYSGKSFAELKNSSVVMI</sequence>
<reference evidence="6" key="1">
    <citation type="submission" date="2022-07" db="EMBL/GenBank/DDBJ databases">
        <title>Taxonomy of Novel Oxalotrophic and Methylotrophic Bacteria.</title>
        <authorList>
            <person name="Sahin N."/>
            <person name="Tani A."/>
        </authorList>
    </citation>
    <scope>NUCLEOTIDE SEQUENCE</scope>
    <source>
        <strain evidence="6">Y10</strain>
    </source>
</reference>
<feature type="domain" description="HTH cro/C1-type" evidence="5">
    <location>
        <begin position="184"/>
        <end position="210"/>
    </location>
</feature>
<evidence type="ECO:0000313" key="7">
    <source>
        <dbReference type="Proteomes" id="UP001143543"/>
    </source>
</evidence>
<proteinExistence type="predicted"/>
<dbReference type="InterPro" id="IPR037923">
    <property type="entry name" value="HTH-like"/>
</dbReference>
<dbReference type="InterPro" id="IPR018060">
    <property type="entry name" value="HTH_AraC"/>
</dbReference>
<dbReference type="InterPro" id="IPR003313">
    <property type="entry name" value="AraC-bd"/>
</dbReference>
<evidence type="ECO:0000259" key="4">
    <source>
        <dbReference type="PROSITE" id="PS01124"/>
    </source>
</evidence>
<accession>A0ABQ5MLY5</accession>